<dbReference type="InterPro" id="IPR029052">
    <property type="entry name" value="Metallo-depent_PP-like"/>
</dbReference>
<dbReference type="RefSeq" id="WP_137423463.1">
    <property type="nucleotide sequence ID" value="NZ_CP040098.1"/>
</dbReference>
<evidence type="ECO:0000256" key="3">
    <source>
        <dbReference type="SAM" id="Phobius"/>
    </source>
</evidence>
<evidence type="ECO:0000313" key="5">
    <source>
        <dbReference type="EMBL" id="QCQ21492.1"/>
    </source>
</evidence>
<accession>A0A4P8L3Z1</accession>
<dbReference type="AlphaFoldDB" id="A0A4P8L3Z1"/>
<keyword evidence="1" id="KW-0479">Metal-binding</keyword>
<dbReference type="OrthoDB" id="9780884at2"/>
<sequence length="373" mass="41574">MLRFLLFFLAIYSAMHALFFLRVHVLLPERRSAQWGFALFLFLMILAPILCRLMERAGHDLAARITATVGYVWMGFIFVSFWFCLLMTLYDALAWTGARLLPHAPPLLTGKTPVLAMLAATLLLCGYGAFEAGRIRTERVTLTTTKLPAHIPRLTIAQITDVHLGMMARSGRLKTILEKVDTLDPDILVSTGDLVDGSLDHLPELLELLQTVRPRYGKFAVTGNHEVYSGLSKAAAFTREAGFTVLRNSTSDRETPINIVGVDDAPVNLPEREVPLLRIARNGKFTLYLKHRPLICPETTGLFDLQLSGHTHAGQMFPFNFVVALQYPLLKGWFPLENGSTLYTSRGTGFWGPPMRLLAPPEITLIELVRGSS</sequence>
<dbReference type="PANTHER" id="PTHR31302:SF31">
    <property type="entry name" value="PHOSPHODIESTERASE YAEI"/>
    <property type="match status" value="1"/>
</dbReference>
<name>A0A4P8L3Z1_9BACT</name>
<keyword evidence="3" id="KW-0472">Membrane</keyword>
<protein>
    <submittedName>
        <fullName evidence="5">Metallophosphoesterase</fullName>
    </submittedName>
</protein>
<dbReference type="GO" id="GO:0009245">
    <property type="term" value="P:lipid A biosynthetic process"/>
    <property type="evidence" value="ECO:0007669"/>
    <property type="project" value="TreeGrafter"/>
</dbReference>
<dbReference type="GO" id="GO:0008758">
    <property type="term" value="F:UDP-2,3-diacylglucosamine hydrolase activity"/>
    <property type="evidence" value="ECO:0007669"/>
    <property type="project" value="TreeGrafter"/>
</dbReference>
<feature type="transmembrane region" description="Helical" evidence="3">
    <location>
        <begin position="33"/>
        <end position="53"/>
    </location>
</feature>
<dbReference type="KEGG" id="dax:FDQ92_04460"/>
<keyword evidence="3" id="KW-0812">Transmembrane</keyword>
<dbReference type="CDD" id="cd07385">
    <property type="entry name" value="MPP_YkuE_C"/>
    <property type="match status" value="1"/>
</dbReference>
<feature type="transmembrane region" description="Helical" evidence="3">
    <location>
        <begin position="65"/>
        <end position="90"/>
    </location>
</feature>
<gene>
    <name evidence="5" type="ORF">FDQ92_04460</name>
</gene>
<dbReference type="Gene3D" id="3.60.21.10">
    <property type="match status" value="1"/>
</dbReference>
<evidence type="ECO:0000256" key="2">
    <source>
        <dbReference type="ARBA" id="ARBA00022801"/>
    </source>
</evidence>
<reference evidence="5 6" key="2">
    <citation type="submission" date="2019-05" db="EMBL/GenBank/DDBJ databases">
        <authorList>
            <person name="Suflita J.M."/>
            <person name="Marks C.R."/>
        </authorList>
    </citation>
    <scope>NUCLEOTIDE SEQUENCE [LARGE SCALE GENOMIC DNA]</scope>
    <source>
        <strain evidence="5 6">ALDC</strain>
    </source>
</reference>
<reference evidence="5 6" key="1">
    <citation type="submission" date="2019-05" db="EMBL/GenBank/DDBJ databases">
        <title>The Complete Genome Sequence of the n-alkane-degrading Desulfoglaeba alkanexedens ALDC reveals multiple alkylsuccinate synthase gene clusters.</title>
        <authorList>
            <person name="Callaghan A.V."/>
            <person name="Davidova I.A."/>
            <person name="Duncan K.E."/>
            <person name="Morris B."/>
            <person name="McInerney M.J."/>
        </authorList>
    </citation>
    <scope>NUCLEOTIDE SEQUENCE [LARGE SCALE GENOMIC DNA]</scope>
    <source>
        <strain evidence="5 6">ALDC</strain>
    </source>
</reference>
<dbReference type="Pfam" id="PF00149">
    <property type="entry name" value="Metallophos"/>
    <property type="match status" value="1"/>
</dbReference>
<keyword evidence="2" id="KW-0378">Hydrolase</keyword>
<keyword evidence="6" id="KW-1185">Reference proteome</keyword>
<evidence type="ECO:0000259" key="4">
    <source>
        <dbReference type="Pfam" id="PF00149"/>
    </source>
</evidence>
<dbReference type="EMBL" id="CP040098">
    <property type="protein sequence ID" value="QCQ21492.1"/>
    <property type="molecule type" value="Genomic_DNA"/>
</dbReference>
<dbReference type="PANTHER" id="PTHR31302">
    <property type="entry name" value="TRANSMEMBRANE PROTEIN WITH METALLOPHOSPHOESTERASE DOMAIN-RELATED"/>
    <property type="match status" value="1"/>
</dbReference>
<feature type="domain" description="Calcineurin-like phosphoesterase" evidence="4">
    <location>
        <begin position="155"/>
        <end position="312"/>
    </location>
</feature>
<feature type="transmembrane region" description="Helical" evidence="3">
    <location>
        <begin position="110"/>
        <end position="130"/>
    </location>
</feature>
<organism evidence="5 6">
    <name type="scientific">Desulfoglaeba alkanexedens ALDC</name>
    <dbReference type="NCBI Taxonomy" id="980445"/>
    <lineage>
        <taxon>Bacteria</taxon>
        <taxon>Pseudomonadati</taxon>
        <taxon>Thermodesulfobacteriota</taxon>
        <taxon>Syntrophobacteria</taxon>
        <taxon>Syntrophobacterales</taxon>
        <taxon>Syntrophobacteraceae</taxon>
        <taxon>Desulfoglaeba</taxon>
    </lineage>
</organism>
<evidence type="ECO:0000313" key="6">
    <source>
        <dbReference type="Proteomes" id="UP000298602"/>
    </source>
</evidence>
<proteinExistence type="predicted"/>
<dbReference type="InterPro" id="IPR004843">
    <property type="entry name" value="Calcineurin-like_PHP"/>
</dbReference>
<dbReference type="GO" id="GO:0046872">
    <property type="term" value="F:metal ion binding"/>
    <property type="evidence" value="ECO:0007669"/>
    <property type="project" value="UniProtKB-KW"/>
</dbReference>
<keyword evidence="3" id="KW-1133">Transmembrane helix</keyword>
<dbReference type="SUPFAM" id="SSF56300">
    <property type="entry name" value="Metallo-dependent phosphatases"/>
    <property type="match status" value="1"/>
</dbReference>
<evidence type="ECO:0000256" key="1">
    <source>
        <dbReference type="ARBA" id="ARBA00022723"/>
    </source>
</evidence>
<dbReference type="InterPro" id="IPR051158">
    <property type="entry name" value="Metallophosphoesterase_sf"/>
</dbReference>
<dbReference type="Proteomes" id="UP000298602">
    <property type="component" value="Chromosome"/>
</dbReference>
<dbReference type="GO" id="GO:0016020">
    <property type="term" value="C:membrane"/>
    <property type="evidence" value="ECO:0007669"/>
    <property type="project" value="GOC"/>
</dbReference>